<evidence type="ECO:0000256" key="1">
    <source>
        <dbReference type="PROSITE-ProRule" id="PRU00409"/>
    </source>
</evidence>
<gene>
    <name evidence="3" type="primary">carB</name>
</gene>
<keyword evidence="1" id="KW-0547">Nucleotide-binding</keyword>
<dbReference type="PROSITE" id="PS50975">
    <property type="entry name" value="ATP_GRASP"/>
    <property type="match status" value="1"/>
</dbReference>
<dbReference type="InterPro" id="IPR011761">
    <property type="entry name" value="ATP-grasp"/>
</dbReference>
<dbReference type="GO" id="GO:0005524">
    <property type="term" value="F:ATP binding"/>
    <property type="evidence" value="ECO:0007669"/>
    <property type="project" value="UniProtKB-UniRule"/>
</dbReference>
<keyword evidence="1" id="KW-0067">ATP-binding</keyword>
<organism evidence="3">
    <name type="scientific">uncultured Flavobacteriaceae bacterium</name>
    <dbReference type="NCBI Taxonomy" id="165436"/>
    <lineage>
        <taxon>Bacteria</taxon>
        <taxon>Pseudomonadati</taxon>
        <taxon>Bacteroidota</taxon>
        <taxon>Flavobacteriia</taxon>
        <taxon>Flavobacteriales</taxon>
        <taxon>Flavobacteriaceae</taxon>
        <taxon>environmental samples</taxon>
    </lineage>
</organism>
<reference evidence="3" key="1">
    <citation type="journal article" date="2005" name="Environ. Microbiol.">
        <title>Lateral gene transfer and phylogenetic assignment of environmental fosmid clones.</title>
        <authorList>
            <person name="Nesbo C.L."/>
            <person name="Boucher Y."/>
            <person name="Dlutek M."/>
            <person name="Doolittle F.W."/>
        </authorList>
    </citation>
    <scope>NUCLEOTIDE SEQUENCE</scope>
</reference>
<dbReference type="AlphaFoldDB" id="Q2YZF4"/>
<sequence length="374" mass="43567">MIAKSKTFSVLIPDGENPLLFNVINCLSQIKGIKIYLISSLKENPFKHSRYIQHYSYYPKAKEEKDWVNNINIELEKFDIDLVMPIFEDGIQALTKYKNLIYKGRYCVLPSIEDFSIALNKDLLTKHMSNNQIQASKSIVIKPGETFKNESINSPFLIKPTSNSGGGVGIVAFSNEKDIENYFIENKFKINYLVEEYIEGYDICCNVLCDKGKILAYTIHKGIMKGGKIYGPSVELLFLYDDQLYKKIVKLMESLNWYGVANIDIRYDERAKEFKVIEINPRFWYNVDASAIAGVNFPYLYCLHSLGIDFQEPKYDFIKYLNLNGFIKSVKNNKLAIFNFKFIFSNYQLNFILKDPLQIFYRVYYVIKRLILKN</sequence>
<dbReference type="EMBL" id="AJ937771">
    <property type="protein sequence ID" value="CAI78703.1"/>
    <property type="molecule type" value="Genomic_DNA"/>
</dbReference>
<accession>Q2YZF4</accession>
<proteinExistence type="predicted"/>
<dbReference type="Pfam" id="PF15632">
    <property type="entry name" value="ATPgrasp_Ter"/>
    <property type="match status" value="1"/>
</dbReference>
<feature type="domain" description="ATP-grasp" evidence="2">
    <location>
        <begin position="125"/>
        <end position="319"/>
    </location>
</feature>
<dbReference type="GO" id="GO:0046872">
    <property type="term" value="F:metal ion binding"/>
    <property type="evidence" value="ECO:0007669"/>
    <property type="project" value="InterPro"/>
</dbReference>
<name>Q2YZF4_9FLAO</name>
<evidence type="ECO:0000259" key="2">
    <source>
        <dbReference type="PROSITE" id="PS50975"/>
    </source>
</evidence>
<evidence type="ECO:0000313" key="3">
    <source>
        <dbReference type="EMBL" id="CAI78703.1"/>
    </source>
</evidence>
<dbReference type="Gene3D" id="3.30.470.20">
    <property type="entry name" value="ATP-grasp fold, B domain"/>
    <property type="match status" value="1"/>
</dbReference>
<protein>
    <submittedName>
        <fullName evidence="3">Carbamoylphosphate synthase large subunit</fullName>
    </submittedName>
</protein>
<dbReference type="SUPFAM" id="SSF56059">
    <property type="entry name" value="Glutathione synthetase ATP-binding domain-like"/>
    <property type="match status" value="1"/>
</dbReference>